<feature type="compositionally biased region" description="Polar residues" evidence="1">
    <location>
        <begin position="59"/>
        <end position="68"/>
    </location>
</feature>
<feature type="compositionally biased region" description="Polar residues" evidence="1">
    <location>
        <begin position="1"/>
        <end position="11"/>
    </location>
</feature>
<evidence type="ECO:0000313" key="2">
    <source>
        <dbReference type="EMBL" id="SJZ96943.1"/>
    </source>
</evidence>
<evidence type="ECO:0000313" key="3">
    <source>
        <dbReference type="Proteomes" id="UP000190888"/>
    </source>
</evidence>
<keyword evidence="3" id="KW-1185">Reference proteome</keyword>
<reference evidence="2 3" key="1">
    <citation type="submission" date="2017-02" db="EMBL/GenBank/DDBJ databases">
        <authorList>
            <person name="Peterson S.W."/>
        </authorList>
    </citation>
    <scope>NUCLEOTIDE SEQUENCE [LARGE SCALE GENOMIC DNA]</scope>
    <source>
        <strain evidence="2 3">DSM 22335</strain>
    </source>
</reference>
<sequence length="68" mass="7732">MKQTHSHNQAIGTMAVDTGKQVRKQNPVHMDMMPVFITDYISMSFPNTGNKDLSKGQPMKTSQQPRRK</sequence>
<feature type="region of interest" description="Disordered" evidence="1">
    <location>
        <begin position="46"/>
        <end position="68"/>
    </location>
</feature>
<protein>
    <submittedName>
        <fullName evidence="2">Uncharacterized protein</fullName>
    </submittedName>
</protein>
<feature type="region of interest" description="Disordered" evidence="1">
    <location>
        <begin position="1"/>
        <end position="20"/>
    </location>
</feature>
<name>A0A1T4PZJ9_9BACT</name>
<evidence type="ECO:0000256" key="1">
    <source>
        <dbReference type="SAM" id="MobiDB-lite"/>
    </source>
</evidence>
<dbReference type="STRING" id="413434.SAMN04488132_10757"/>
<accession>A0A1T4PZJ9</accession>
<dbReference type="AlphaFoldDB" id="A0A1T4PZJ9"/>
<organism evidence="2 3">
    <name type="scientific">Sediminibacterium ginsengisoli</name>
    <dbReference type="NCBI Taxonomy" id="413434"/>
    <lineage>
        <taxon>Bacteria</taxon>
        <taxon>Pseudomonadati</taxon>
        <taxon>Bacteroidota</taxon>
        <taxon>Chitinophagia</taxon>
        <taxon>Chitinophagales</taxon>
        <taxon>Chitinophagaceae</taxon>
        <taxon>Sediminibacterium</taxon>
    </lineage>
</organism>
<dbReference type="EMBL" id="FUWH01000007">
    <property type="protein sequence ID" value="SJZ96943.1"/>
    <property type="molecule type" value="Genomic_DNA"/>
</dbReference>
<proteinExistence type="predicted"/>
<dbReference type="Proteomes" id="UP000190888">
    <property type="component" value="Unassembled WGS sequence"/>
</dbReference>
<dbReference type="RefSeq" id="WP_078831834.1">
    <property type="nucleotide sequence ID" value="NZ_FUWH01000007.1"/>
</dbReference>
<gene>
    <name evidence="2" type="ORF">SAMN04488132_10757</name>
</gene>